<keyword evidence="4" id="KW-0732">Signal</keyword>
<evidence type="ECO:0000256" key="1">
    <source>
        <dbReference type="ARBA" id="ARBA00004613"/>
    </source>
</evidence>
<dbReference type="AlphaFoldDB" id="Q84KT7"/>
<dbReference type="GO" id="GO:0007165">
    <property type="term" value="P:signal transduction"/>
    <property type="evidence" value="ECO:0007669"/>
    <property type="project" value="InterPro"/>
</dbReference>
<evidence type="ECO:0000256" key="3">
    <source>
        <dbReference type="ARBA" id="ARBA00022525"/>
    </source>
</evidence>
<keyword evidence="3" id="KW-0964">Secreted</keyword>
<evidence type="ECO:0000313" key="6">
    <source>
        <dbReference type="EMBL" id="BAC24078.1"/>
    </source>
</evidence>
<evidence type="ECO:0000256" key="4">
    <source>
        <dbReference type="ARBA" id="ARBA00022729"/>
    </source>
</evidence>
<dbReference type="EMBL" id="AB054744">
    <property type="protein sequence ID" value="BAC24078.1"/>
    <property type="molecule type" value="mRNA"/>
</dbReference>
<comment type="similarity">
    <text evidence="2">Belongs to the DEFL family.</text>
</comment>
<dbReference type="Pfam" id="PF06876">
    <property type="entry name" value="SCRL"/>
    <property type="match status" value="1"/>
</dbReference>
<keyword evidence="5" id="KW-1015">Disulfide bond</keyword>
<sequence>FQEVEANMTNPCICKGTFRRRCGSPTNDYCGKLLRDGQNEKCAKYFRENLHVKAAFDCQCLYLHPHGVCTCQLLRKC</sequence>
<dbReference type="InterPro" id="IPR010682">
    <property type="entry name" value="SCRL"/>
</dbReference>
<reference evidence="6" key="1">
    <citation type="journal article" date="2002" name="Genetics">
        <title>Coevolution of the S-locus genes SRK, SLG and SP11/SCR in Brassica oleracea and B. rapa.</title>
        <authorList>
            <person name="Sato K."/>
            <person name="Nishio T."/>
            <person name="Kimura R."/>
            <person name="Kusaba M."/>
            <person name="Suzuki T."/>
            <person name="Hatakeyama K."/>
            <person name="Ockendon D.J."/>
            <person name="Satta Y."/>
        </authorList>
    </citation>
    <scope>NUCLEOTIDE SEQUENCE</scope>
</reference>
<comment type="subcellular location">
    <subcellularLocation>
        <location evidence="1">Secreted</location>
    </subcellularLocation>
</comment>
<organism evidence="6">
    <name type="scientific">Brassica oleracea</name>
    <name type="common">Wild cabbage</name>
    <dbReference type="NCBI Taxonomy" id="3712"/>
    <lineage>
        <taxon>Eukaryota</taxon>
        <taxon>Viridiplantae</taxon>
        <taxon>Streptophyta</taxon>
        <taxon>Embryophyta</taxon>
        <taxon>Tracheophyta</taxon>
        <taxon>Spermatophyta</taxon>
        <taxon>Magnoliopsida</taxon>
        <taxon>eudicotyledons</taxon>
        <taxon>Gunneridae</taxon>
        <taxon>Pentapetalae</taxon>
        <taxon>rosids</taxon>
        <taxon>malvids</taxon>
        <taxon>Brassicales</taxon>
        <taxon>Brassicaceae</taxon>
        <taxon>Brassiceae</taxon>
        <taxon>Brassica</taxon>
    </lineage>
</organism>
<protein>
    <submittedName>
        <fullName evidence="6">S-locus protein 11</fullName>
    </submittedName>
</protein>
<dbReference type="GO" id="GO:0005576">
    <property type="term" value="C:extracellular region"/>
    <property type="evidence" value="ECO:0007669"/>
    <property type="project" value="UniProtKB-SubCell"/>
</dbReference>
<evidence type="ECO:0000256" key="5">
    <source>
        <dbReference type="ARBA" id="ARBA00023157"/>
    </source>
</evidence>
<feature type="non-terminal residue" evidence="6">
    <location>
        <position position="1"/>
    </location>
</feature>
<proteinExistence type="evidence at transcript level"/>
<name>Q84KT7_BRAOL</name>
<gene>
    <name evidence="6" type="primary">SP11-25</name>
</gene>
<accession>Q84KT7</accession>
<evidence type="ECO:0000256" key="2">
    <source>
        <dbReference type="ARBA" id="ARBA00006722"/>
    </source>
</evidence>